<evidence type="ECO:0000256" key="16">
    <source>
        <dbReference type="SAM" id="Phobius"/>
    </source>
</evidence>
<evidence type="ECO:0000259" key="17">
    <source>
        <dbReference type="Pfam" id="PF00905"/>
    </source>
</evidence>
<dbReference type="EMBL" id="OOFM01000005">
    <property type="protein sequence ID" value="SPL64258.1"/>
    <property type="molecule type" value="Genomic_DNA"/>
</dbReference>
<keyword evidence="10" id="KW-0573">Peptidoglycan synthesis</keyword>
<evidence type="ECO:0000313" key="19">
    <source>
        <dbReference type="EMBL" id="SPL64258.1"/>
    </source>
</evidence>
<name>A0A2P9HJH6_9HYPH</name>
<reference evidence="20" key="1">
    <citation type="submission" date="2017-12" db="EMBL/GenBank/DDBJ databases">
        <authorList>
            <person name="Diaz M."/>
        </authorList>
    </citation>
    <scope>NUCLEOTIDE SEQUENCE [LARGE SCALE GENOMIC DNA]</scope>
    <source>
        <strain evidence="20">FI11154</strain>
    </source>
</reference>
<keyword evidence="16" id="KW-1133">Transmembrane helix</keyword>
<keyword evidence="4" id="KW-0121">Carboxypeptidase</keyword>
<dbReference type="InterPro" id="IPR012338">
    <property type="entry name" value="Beta-lactam/transpept-like"/>
</dbReference>
<feature type="compositionally biased region" description="Low complexity" evidence="15">
    <location>
        <begin position="752"/>
        <end position="764"/>
    </location>
</feature>
<evidence type="ECO:0000256" key="11">
    <source>
        <dbReference type="ARBA" id="ARBA00023268"/>
    </source>
</evidence>
<dbReference type="GO" id="GO:0009252">
    <property type="term" value="P:peptidoglycan biosynthetic process"/>
    <property type="evidence" value="ECO:0007669"/>
    <property type="project" value="UniProtKB-UniPathway"/>
</dbReference>
<evidence type="ECO:0000256" key="7">
    <source>
        <dbReference type="ARBA" id="ARBA00022679"/>
    </source>
</evidence>
<evidence type="ECO:0000256" key="4">
    <source>
        <dbReference type="ARBA" id="ARBA00022645"/>
    </source>
</evidence>
<comment type="catalytic activity">
    <reaction evidence="13">
        <text>Preferential cleavage: (Ac)2-L-Lys-D-Ala-|-D-Ala. Also transpeptidation of peptidyl-alanyl moieties that are N-acyl substituents of D-alanine.</text>
        <dbReference type="EC" id="3.4.16.4"/>
    </reaction>
</comment>
<evidence type="ECO:0000313" key="20">
    <source>
        <dbReference type="Proteomes" id="UP000246073"/>
    </source>
</evidence>
<dbReference type="RefSeq" id="WP_109368149.1">
    <property type="nucleotide sequence ID" value="NZ_OOFM01000005.1"/>
</dbReference>
<dbReference type="InterPro" id="IPR050396">
    <property type="entry name" value="Glycosyltr_51/Transpeptidase"/>
</dbReference>
<dbReference type="NCBIfam" id="TIGR02074">
    <property type="entry name" value="PBP_1a_fam"/>
    <property type="match status" value="1"/>
</dbReference>
<evidence type="ECO:0000256" key="14">
    <source>
        <dbReference type="ARBA" id="ARBA00049902"/>
    </source>
</evidence>
<keyword evidence="6 19" id="KW-0328">Glycosyltransferase</keyword>
<sequence length="777" mass="84086">MASRDDRNGRIDPSFGKEEKRTDEDDFRVDEEERMARSQQRKRAPSRDREPRAARRGKAKPRGFFGFLRRAIYWCFVLGLWGGIGLAGVLVYFAAKMPPTTDWEIPDRPPNVRIVDVSGKLIANRGTTGGEAVGLHEMSAFIPKAVVAIEDRRFFSHFGIDPIGLARAIVTNVVSGRAVQGGSTLTQQLAKNLFLSPDRTLERKVQEVMLAVWLEHKYTKEQILEMYLNRVYLGSGAYGVDAASRRYFNKSAKDVNLMEAATLAGLLKAPSRLSPARDPEAAAARAKLVLGAMREEGMIDDRQLAIAESEPPTRAPSFWQGSENYVADKVVSALPALIGEAKTDITVETTIDLGLQSAGEDAIKDQISQSGKKMNVSQGALVSIDGTGAVRAMVGGVDYAASQFDRVTDARRQPASSFKPFVYLSALEQGRTPDSVRNDAPVRIGKWTPSNDNGKYMGEVTLATALSHSLNSVSAQLVMEVGPQTVVDTAHRLGVQSKLEPNASLALGTSEVTLLELADAYVPFANGGYRAPVYFITKVTDADGKVLYQKDDAIGPRVIDERNVGMMNAMLRRTVEDGTARKAAFGGWPAAGKTGTSQNFRDAWFVGYTSNLTTGVWFGNDDGKGMKRVFGSTLPVAAWKSFMQEAHKGVPISELPGHYDIQNVVPGGSDGMDPNAPYDPNMMPQGGYGDQPMAGNGDDGYWPPAPETTTRNDIQQAAPEGAYPVNAPGPQGNASGGYNDTYRPMPPGEVGGQPVQQPQRRQGGSTTLLDIIMGNSQ</sequence>
<dbReference type="PANTHER" id="PTHR32282">
    <property type="entry name" value="BINDING PROTEIN TRANSPEPTIDASE, PUTATIVE-RELATED"/>
    <property type="match status" value="1"/>
</dbReference>
<comment type="pathway">
    <text evidence="1">Cell wall biogenesis; peptidoglycan biosynthesis.</text>
</comment>
<keyword evidence="8" id="KW-0378">Hydrolase</keyword>
<feature type="compositionally biased region" description="Basic and acidic residues" evidence="15">
    <location>
        <begin position="1"/>
        <end position="23"/>
    </location>
</feature>
<dbReference type="AlphaFoldDB" id="A0A2P9HJH6"/>
<evidence type="ECO:0000256" key="8">
    <source>
        <dbReference type="ARBA" id="ARBA00022801"/>
    </source>
</evidence>
<dbReference type="FunFam" id="1.10.3810.10:FF:000001">
    <property type="entry name" value="Penicillin-binding protein 1A"/>
    <property type="match status" value="1"/>
</dbReference>
<dbReference type="SUPFAM" id="SSF56601">
    <property type="entry name" value="beta-lactamase/transpeptidase-like"/>
    <property type="match status" value="1"/>
</dbReference>
<keyword evidence="16" id="KW-0812">Transmembrane</keyword>
<keyword evidence="12" id="KW-0961">Cell wall biogenesis/degradation</keyword>
<evidence type="ECO:0000256" key="13">
    <source>
        <dbReference type="ARBA" id="ARBA00034000"/>
    </source>
</evidence>
<dbReference type="GO" id="GO:0008658">
    <property type="term" value="F:penicillin binding"/>
    <property type="evidence" value="ECO:0007669"/>
    <property type="project" value="InterPro"/>
</dbReference>
<evidence type="ECO:0000256" key="6">
    <source>
        <dbReference type="ARBA" id="ARBA00022676"/>
    </source>
</evidence>
<feature type="domain" description="Glycosyl transferase family 51" evidence="18">
    <location>
        <begin position="127"/>
        <end position="293"/>
    </location>
</feature>
<evidence type="ECO:0000256" key="1">
    <source>
        <dbReference type="ARBA" id="ARBA00004752"/>
    </source>
</evidence>
<keyword evidence="7 19" id="KW-0808">Transferase</keyword>
<dbReference type="GO" id="GO:0008360">
    <property type="term" value="P:regulation of cell shape"/>
    <property type="evidence" value="ECO:0007669"/>
    <property type="project" value="UniProtKB-KW"/>
</dbReference>
<keyword evidence="5" id="KW-0645">Protease</keyword>
<dbReference type="UniPathway" id="UPA00219"/>
<evidence type="ECO:0000256" key="9">
    <source>
        <dbReference type="ARBA" id="ARBA00022960"/>
    </source>
</evidence>
<dbReference type="GO" id="GO:0009002">
    <property type="term" value="F:serine-type D-Ala-D-Ala carboxypeptidase activity"/>
    <property type="evidence" value="ECO:0007669"/>
    <property type="project" value="UniProtKB-EC"/>
</dbReference>
<evidence type="ECO:0000256" key="2">
    <source>
        <dbReference type="ARBA" id="ARBA00007090"/>
    </source>
</evidence>
<dbReference type="GO" id="GO:0008955">
    <property type="term" value="F:peptidoglycan glycosyltransferase activity"/>
    <property type="evidence" value="ECO:0007669"/>
    <property type="project" value="UniProtKB-EC"/>
</dbReference>
<dbReference type="SUPFAM" id="SSF53955">
    <property type="entry name" value="Lysozyme-like"/>
    <property type="match status" value="1"/>
</dbReference>
<dbReference type="InterPro" id="IPR023346">
    <property type="entry name" value="Lysozyme-like_dom_sf"/>
</dbReference>
<comment type="catalytic activity">
    <reaction evidence="14">
        <text>[GlcNAc-(1-&gt;4)-Mur2Ac(oyl-L-Ala-gamma-D-Glu-L-Lys-D-Ala-D-Ala)](n)-di-trans,octa-cis-undecaprenyl diphosphate + beta-D-GlcNAc-(1-&gt;4)-Mur2Ac(oyl-L-Ala-gamma-D-Glu-L-Lys-D-Ala-D-Ala)-di-trans,octa-cis-undecaprenyl diphosphate = [GlcNAc-(1-&gt;4)-Mur2Ac(oyl-L-Ala-gamma-D-Glu-L-Lys-D-Ala-D-Ala)](n+1)-di-trans,octa-cis-undecaprenyl diphosphate + di-trans,octa-cis-undecaprenyl diphosphate + H(+)</text>
        <dbReference type="Rhea" id="RHEA:23708"/>
        <dbReference type="Rhea" id="RHEA-COMP:9602"/>
        <dbReference type="Rhea" id="RHEA-COMP:9603"/>
        <dbReference type="ChEBI" id="CHEBI:15378"/>
        <dbReference type="ChEBI" id="CHEBI:58405"/>
        <dbReference type="ChEBI" id="CHEBI:60033"/>
        <dbReference type="ChEBI" id="CHEBI:78435"/>
        <dbReference type="EC" id="2.4.99.28"/>
    </reaction>
</comment>
<dbReference type="Pfam" id="PF00905">
    <property type="entry name" value="Transpeptidase"/>
    <property type="match status" value="1"/>
</dbReference>
<evidence type="ECO:0000256" key="12">
    <source>
        <dbReference type="ARBA" id="ARBA00023316"/>
    </source>
</evidence>
<keyword evidence="16" id="KW-0472">Membrane</keyword>
<feature type="region of interest" description="Disordered" evidence="15">
    <location>
        <begin position="720"/>
        <end position="777"/>
    </location>
</feature>
<dbReference type="InterPro" id="IPR036950">
    <property type="entry name" value="PBP_transglycosylase"/>
</dbReference>
<comment type="similarity">
    <text evidence="2">In the C-terminal section; belongs to the transpeptidase family.</text>
</comment>
<proteinExistence type="inferred from homology"/>
<dbReference type="GO" id="GO:0071555">
    <property type="term" value="P:cell wall organization"/>
    <property type="evidence" value="ECO:0007669"/>
    <property type="project" value="UniProtKB-KW"/>
</dbReference>
<keyword evidence="9" id="KW-0133">Cell shape</keyword>
<dbReference type="Gene3D" id="1.10.3810.10">
    <property type="entry name" value="Biosynthetic peptidoglycan transglycosylase-like"/>
    <property type="match status" value="1"/>
</dbReference>
<feature type="region of interest" description="Disordered" evidence="15">
    <location>
        <begin position="1"/>
        <end position="57"/>
    </location>
</feature>
<evidence type="ECO:0000256" key="10">
    <source>
        <dbReference type="ARBA" id="ARBA00022984"/>
    </source>
</evidence>
<dbReference type="GO" id="GO:0006508">
    <property type="term" value="P:proteolysis"/>
    <property type="evidence" value="ECO:0007669"/>
    <property type="project" value="UniProtKB-KW"/>
</dbReference>
<feature type="domain" description="Penicillin-binding protein transpeptidase" evidence="17">
    <location>
        <begin position="386"/>
        <end position="611"/>
    </location>
</feature>
<protein>
    <submittedName>
        <fullName evidence="19">Multimodular transpeptidase-transglycosylase</fullName>
        <ecNumber evidence="19">2.4.1.129</ecNumber>
    </submittedName>
</protein>
<dbReference type="GO" id="GO:0030288">
    <property type="term" value="C:outer membrane-bounded periplasmic space"/>
    <property type="evidence" value="ECO:0007669"/>
    <property type="project" value="TreeGrafter"/>
</dbReference>
<dbReference type="InterPro" id="IPR001460">
    <property type="entry name" value="PCN-bd_Tpept"/>
</dbReference>
<dbReference type="InterPro" id="IPR001264">
    <property type="entry name" value="Glyco_trans_51"/>
</dbReference>
<evidence type="ECO:0000256" key="3">
    <source>
        <dbReference type="ARBA" id="ARBA00007739"/>
    </source>
</evidence>
<organism evidence="19 20">
    <name type="scientific">Ochrobactrum soli</name>
    <dbReference type="NCBI Taxonomy" id="2448455"/>
    <lineage>
        <taxon>Bacteria</taxon>
        <taxon>Pseudomonadati</taxon>
        <taxon>Pseudomonadota</taxon>
        <taxon>Alphaproteobacteria</taxon>
        <taxon>Hyphomicrobiales</taxon>
        <taxon>Brucellaceae</taxon>
        <taxon>Brucella/Ochrobactrum group</taxon>
        <taxon>Ochrobactrum</taxon>
    </lineage>
</organism>
<dbReference type="Pfam" id="PF00912">
    <property type="entry name" value="Transgly"/>
    <property type="match status" value="1"/>
</dbReference>
<keyword evidence="11" id="KW-0511">Multifunctional enzyme</keyword>
<feature type="transmembrane region" description="Helical" evidence="16">
    <location>
        <begin position="71"/>
        <end position="95"/>
    </location>
</feature>
<comment type="similarity">
    <text evidence="3">In the N-terminal section; belongs to the glycosyltransferase 51 family.</text>
</comment>
<evidence type="ECO:0000256" key="15">
    <source>
        <dbReference type="SAM" id="MobiDB-lite"/>
    </source>
</evidence>
<feature type="compositionally biased region" description="Acidic residues" evidence="15">
    <location>
        <begin position="24"/>
        <end position="33"/>
    </location>
</feature>
<dbReference type="EC" id="2.4.1.129" evidence="19"/>
<dbReference type="Proteomes" id="UP000246073">
    <property type="component" value="Unassembled WGS sequence"/>
</dbReference>
<evidence type="ECO:0000259" key="18">
    <source>
        <dbReference type="Pfam" id="PF00912"/>
    </source>
</evidence>
<accession>A0A2P9HJH6</accession>
<gene>
    <name evidence="19" type="ORF">OHAE_125</name>
</gene>
<dbReference type="PANTHER" id="PTHR32282:SF33">
    <property type="entry name" value="PEPTIDOGLYCAN GLYCOSYLTRANSFERASE"/>
    <property type="match status" value="1"/>
</dbReference>
<dbReference type="Gene3D" id="3.40.710.10">
    <property type="entry name" value="DD-peptidase/beta-lactamase superfamily"/>
    <property type="match status" value="1"/>
</dbReference>
<evidence type="ECO:0000256" key="5">
    <source>
        <dbReference type="ARBA" id="ARBA00022670"/>
    </source>
</evidence>